<dbReference type="Proteomes" id="UP001474120">
    <property type="component" value="Unassembled WGS sequence"/>
</dbReference>
<keyword evidence="1" id="KW-0812">Transmembrane</keyword>
<sequence>MADDNKPIKYMRYAVGEIVLVVIGILIALQLNIANELRQEKKVELNLLNDIKSDLIESKKNINETYKINQNQIVQLKYLATYVSKDLPYTAELDPIFGSFPTWSSPYLTFTSYETLKSKGVDFIQNDDLKKKIAAIYESDFANLINDWDKWEWNINQDVVMPFFAENMRSDLSNLDMAVPNDFESLKKDEKFLNILSLIVKTRSLGVEKCLRIDKKLDSLIGDINKELNNRKF</sequence>
<feature type="transmembrane region" description="Helical" evidence="1">
    <location>
        <begin position="12"/>
        <end position="33"/>
    </location>
</feature>
<evidence type="ECO:0000256" key="1">
    <source>
        <dbReference type="SAM" id="Phobius"/>
    </source>
</evidence>
<protein>
    <submittedName>
        <fullName evidence="2">Uncharacterized protein</fullName>
    </submittedName>
</protein>
<dbReference type="EMBL" id="JBCDNA010000002">
    <property type="protein sequence ID" value="MEL4456489.1"/>
    <property type="molecule type" value="Genomic_DNA"/>
</dbReference>
<organism evidence="2 3">
    <name type="scientific">Lutimonas vermicola</name>
    <dbReference type="NCBI Taxonomy" id="414288"/>
    <lineage>
        <taxon>Bacteria</taxon>
        <taxon>Pseudomonadati</taxon>
        <taxon>Bacteroidota</taxon>
        <taxon>Flavobacteriia</taxon>
        <taxon>Flavobacteriales</taxon>
        <taxon>Flavobacteriaceae</taxon>
        <taxon>Lutimonas</taxon>
    </lineage>
</organism>
<reference evidence="2 3" key="1">
    <citation type="submission" date="2024-04" db="EMBL/GenBank/DDBJ databases">
        <title>whole genome sequencing of Lutimonas vermicola strain IMCC1616.</title>
        <authorList>
            <person name="Bae S.S."/>
        </authorList>
    </citation>
    <scope>NUCLEOTIDE SEQUENCE [LARGE SCALE GENOMIC DNA]</scope>
    <source>
        <strain evidence="2 3">IMCC1616</strain>
    </source>
</reference>
<gene>
    <name evidence="2" type="ORF">AABB81_11320</name>
</gene>
<dbReference type="RefSeq" id="WP_342160634.1">
    <property type="nucleotide sequence ID" value="NZ_JBCDNA010000002.1"/>
</dbReference>
<evidence type="ECO:0000313" key="2">
    <source>
        <dbReference type="EMBL" id="MEL4456489.1"/>
    </source>
</evidence>
<keyword evidence="3" id="KW-1185">Reference proteome</keyword>
<comment type="caution">
    <text evidence="2">The sequence shown here is derived from an EMBL/GenBank/DDBJ whole genome shotgun (WGS) entry which is preliminary data.</text>
</comment>
<accession>A0ABU9L264</accession>
<evidence type="ECO:0000313" key="3">
    <source>
        <dbReference type="Proteomes" id="UP001474120"/>
    </source>
</evidence>
<keyword evidence="1" id="KW-0472">Membrane</keyword>
<name>A0ABU9L264_9FLAO</name>
<proteinExistence type="predicted"/>
<keyword evidence="1" id="KW-1133">Transmembrane helix</keyword>